<dbReference type="GO" id="GO:0022857">
    <property type="term" value="F:transmembrane transporter activity"/>
    <property type="evidence" value="ECO:0007669"/>
    <property type="project" value="InterPro"/>
</dbReference>
<comment type="caution">
    <text evidence="8">The sequence shown here is derived from an EMBL/GenBank/DDBJ whole genome shotgun (WGS) entry which is preliminary data.</text>
</comment>
<dbReference type="FunFam" id="1.10.3730.20:FF:000001">
    <property type="entry name" value="Quaternary ammonium compound resistance transporter SugE"/>
    <property type="match status" value="1"/>
</dbReference>
<accession>A0A0J5VCW4</accession>
<dbReference type="RefSeq" id="WP_048007122.1">
    <property type="nucleotide sequence ID" value="NZ_CP047095.1"/>
</dbReference>
<comment type="subcellular location">
    <subcellularLocation>
        <location evidence="1 7">Cell membrane</location>
        <topology evidence="1 7">Multi-pass membrane protein</topology>
    </subcellularLocation>
</comment>
<dbReference type="PATRIC" id="fig|189381.10.peg.277"/>
<comment type="similarity">
    <text evidence="7">Belongs to the drug/metabolite transporter (DMT) superfamily. Small multidrug resistance (SMR) (TC 2.A.7.1) family.</text>
</comment>
<keyword evidence="4 7" id="KW-0812">Transmembrane</keyword>
<dbReference type="PANTHER" id="PTHR30561">
    <property type="entry name" value="SMR FAMILY PROTON-DEPENDENT DRUG EFFLUX TRANSPORTER SUGE"/>
    <property type="match status" value="1"/>
</dbReference>
<dbReference type="OrthoDB" id="21828at2"/>
<dbReference type="PANTHER" id="PTHR30561:SF1">
    <property type="entry name" value="MULTIDRUG TRANSPORTER EMRE"/>
    <property type="match status" value="1"/>
</dbReference>
<dbReference type="SUPFAM" id="SSF103481">
    <property type="entry name" value="Multidrug resistance efflux transporter EmrE"/>
    <property type="match status" value="1"/>
</dbReference>
<evidence type="ECO:0000256" key="7">
    <source>
        <dbReference type="RuleBase" id="RU003942"/>
    </source>
</evidence>
<evidence type="ECO:0000256" key="4">
    <source>
        <dbReference type="ARBA" id="ARBA00022692"/>
    </source>
</evidence>
<dbReference type="InterPro" id="IPR045324">
    <property type="entry name" value="Small_multidrug_res"/>
</dbReference>
<gene>
    <name evidence="8" type="ORF">AV649_11005</name>
</gene>
<organism evidence="8 9">
    <name type="scientific">Rossellomorea marisflavi</name>
    <dbReference type="NCBI Taxonomy" id="189381"/>
    <lineage>
        <taxon>Bacteria</taxon>
        <taxon>Bacillati</taxon>
        <taxon>Bacillota</taxon>
        <taxon>Bacilli</taxon>
        <taxon>Bacillales</taxon>
        <taxon>Bacillaceae</taxon>
        <taxon>Rossellomorea</taxon>
    </lineage>
</organism>
<sequence length="120" mass="12757">MHWIYLIAAILFEVAGTSSMKASEGFTRVGPSILLMVFYIASLSFLTLALKGLDVSLAYAVWSGMGIVIITFIGVFYFGETITWLKAVAIILIIAGVVILNVAGGHSTADAPQIGEETNS</sequence>
<evidence type="ECO:0000256" key="3">
    <source>
        <dbReference type="ARBA" id="ARBA00022475"/>
    </source>
</evidence>
<evidence type="ECO:0000313" key="8">
    <source>
        <dbReference type="EMBL" id="KZE53291.1"/>
    </source>
</evidence>
<evidence type="ECO:0000256" key="1">
    <source>
        <dbReference type="ARBA" id="ARBA00004651"/>
    </source>
</evidence>
<keyword evidence="2" id="KW-0813">Transport</keyword>
<evidence type="ECO:0000256" key="6">
    <source>
        <dbReference type="ARBA" id="ARBA00023136"/>
    </source>
</evidence>
<dbReference type="InterPro" id="IPR000390">
    <property type="entry name" value="Small_drug/metabolite_transptr"/>
</dbReference>
<dbReference type="Pfam" id="PF00893">
    <property type="entry name" value="Multi_Drug_Res"/>
    <property type="match status" value="1"/>
</dbReference>
<evidence type="ECO:0000256" key="2">
    <source>
        <dbReference type="ARBA" id="ARBA00022448"/>
    </source>
</evidence>
<keyword evidence="3" id="KW-1003">Cell membrane</keyword>
<evidence type="ECO:0000256" key="5">
    <source>
        <dbReference type="ARBA" id="ARBA00022989"/>
    </source>
</evidence>
<reference evidence="9" key="1">
    <citation type="submission" date="2016-01" db="EMBL/GenBank/DDBJ databases">
        <title>Whole genome sequencing of Bhargavaea cecembensis T14.</title>
        <authorList>
            <person name="Hong K.W."/>
        </authorList>
    </citation>
    <scope>NUCLEOTIDE SEQUENCE [LARGE SCALE GENOMIC DNA]</scope>
    <source>
        <strain evidence="9">M19</strain>
    </source>
</reference>
<keyword evidence="5" id="KW-1133">Transmembrane helix</keyword>
<dbReference type="InterPro" id="IPR037185">
    <property type="entry name" value="EmrE-like"/>
</dbReference>
<dbReference type="Proteomes" id="UP000076510">
    <property type="component" value="Unassembled WGS sequence"/>
</dbReference>
<dbReference type="EMBL" id="LQQY01000002">
    <property type="protein sequence ID" value="KZE53291.1"/>
    <property type="molecule type" value="Genomic_DNA"/>
</dbReference>
<dbReference type="AlphaFoldDB" id="A0A0J5VCW4"/>
<name>A0A0J5VCW4_9BACI</name>
<dbReference type="Gene3D" id="1.10.3730.20">
    <property type="match status" value="1"/>
</dbReference>
<evidence type="ECO:0000313" key="9">
    <source>
        <dbReference type="Proteomes" id="UP000076510"/>
    </source>
</evidence>
<proteinExistence type="inferred from homology"/>
<dbReference type="GO" id="GO:0005886">
    <property type="term" value="C:plasma membrane"/>
    <property type="evidence" value="ECO:0007669"/>
    <property type="project" value="UniProtKB-SubCell"/>
</dbReference>
<keyword evidence="6" id="KW-0472">Membrane</keyword>
<protein>
    <submittedName>
        <fullName evidence="8">Uncharacterized protein</fullName>
    </submittedName>
</protein>